<feature type="region of interest" description="Disordered" evidence="1">
    <location>
        <begin position="1"/>
        <end position="39"/>
    </location>
</feature>
<evidence type="ECO:0000256" key="1">
    <source>
        <dbReference type="SAM" id="MobiDB-lite"/>
    </source>
</evidence>
<keyword evidence="3" id="KW-1185">Reference proteome</keyword>
<dbReference type="EMBL" id="BPVZ01000026">
    <property type="protein sequence ID" value="GKV07042.1"/>
    <property type="molecule type" value="Genomic_DNA"/>
</dbReference>
<sequence length="39" mass="4308">MAVASKSAEARDWSAECRSVGSVQQQGRRRSGGRARCRR</sequence>
<accession>A0AAV5IYV7</accession>
<feature type="compositionally biased region" description="Basic residues" evidence="1">
    <location>
        <begin position="27"/>
        <end position="39"/>
    </location>
</feature>
<reference evidence="2 3" key="1">
    <citation type="journal article" date="2021" name="Commun. Biol.">
        <title>The genome of Shorea leprosula (Dipterocarpaceae) highlights the ecological relevance of drought in aseasonal tropical rainforests.</title>
        <authorList>
            <person name="Ng K.K.S."/>
            <person name="Kobayashi M.J."/>
            <person name="Fawcett J.A."/>
            <person name="Hatakeyama M."/>
            <person name="Paape T."/>
            <person name="Ng C.H."/>
            <person name="Ang C.C."/>
            <person name="Tnah L.H."/>
            <person name="Lee C.T."/>
            <person name="Nishiyama T."/>
            <person name="Sese J."/>
            <person name="O'Brien M.J."/>
            <person name="Copetti D."/>
            <person name="Mohd Noor M.I."/>
            <person name="Ong R.C."/>
            <person name="Putra M."/>
            <person name="Sireger I.Z."/>
            <person name="Indrioko S."/>
            <person name="Kosugi Y."/>
            <person name="Izuno A."/>
            <person name="Isagi Y."/>
            <person name="Lee S.L."/>
            <person name="Shimizu K.K."/>
        </authorList>
    </citation>
    <scope>NUCLEOTIDE SEQUENCE [LARGE SCALE GENOMIC DNA]</scope>
    <source>
        <strain evidence="2">214</strain>
    </source>
</reference>
<evidence type="ECO:0000313" key="3">
    <source>
        <dbReference type="Proteomes" id="UP001054252"/>
    </source>
</evidence>
<protein>
    <submittedName>
        <fullName evidence="2">Uncharacterized protein</fullName>
    </submittedName>
</protein>
<dbReference type="AlphaFoldDB" id="A0AAV5IYV7"/>
<organism evidence="2 3">
    <name type="scientific">Rubroshorea leprosula</name>
    <dbReference type="NCBI Taxonomy" id="152421"/>
    <lineage>
        <taxon>Eukaryota</taxon>
        <taxon>Viridiplantae</taxon>
        <taxon>Streptophyta</taxon>
        <taxon>Embryophyta</taxon>
        <taxon>Tracheophyta</taxon>
        <taxon>Spermatophyta</taxon>
        <taxon>Magnoliopsida</taxon>
        <taxon>eudicotyledons</taxon>
        <taxon>Gunneridae</taxon>
        <taxon>Pentapetalae</taxon>
        <taxon>rosids</taxon>
        <taxon>malvids</taxon>
        <taxon>Malvales</taxon>
        <taxon>Dipterocarpaceae</taxon>
        <taxon>Rubroshorea</taxon>
    </lineage>
</organism>
<dbReference type="Proteomes" id="UP001054252">
    <property type="component" value="Unassembled WGS sequence"/>
</dbReference>
<evidence type="ECO:0000313" key="2">
    <source>
        <dbReference type="EMBL" id="GKV07042.1"/>
    </source>
</evidence>
<comment type="caution">
    <text evidence="2">The sequence shown here is derived from an EMBL/GenBank/DDBJ whole genome shotgun (WGS) entry which is preliminary data.</text>
</comment>
<proteinExistence type="predicted"/>
<name>A0AAV5IYV7_9ROSI</name>
<gene>
    <name evidence="2" type="ORF">SLEP1_g18852</name>
</gene>